<dbReference type="Pfam" id="PF10566">
    <property type="entry name" value="Glyco_hydro_97"/>
    <property type="match status" value="1"/>
</dbReference>
<dbReference type="InterPro" id="IPR052720">
    <property type="entry name" value="Glycosyl_hydrolase_97"/>
</dbReference>
<evidence type="ECO:0000313" key="5">
    <source>
        <dbReference type="EMBL" id="GHA16597.1"/>
    </source>
</evidence>
<feature type="region of interest" description="Disordered" evidence="1">
    <location>
        <begin position="381"/>
        <end position="406"/>
    </location>
</feature>
<sequence length="406" mass="43196">MAVPIRTAVATLCAGLAASLLGGGPARAGQDTGSAAHVWTVSAPGPGAAAQAPRARVSLDDTTGTLDLSVSRGGRTVIEPSAVGIRTERADLSQGLRFLHRTDRLVDERYRTKSGKRLDRRSLMNETRLSFGTAAGARFDLVVRAAADGVAYRYVLPGGYGDVLGETSAFTLPADARAWLSAYRVDNEGQFTEYSAGTAPTGSYSDQALFATDGGYALLAESGLTGAYSGARLAHDQGSGTYRVTLADERIHGTGGRLATPWRAMVTGSLATVTRSTFTDDLAPASRVTDTCWIRPGTVLWTWLAGGRAAGQSLTAQKAYVDYAAARHWPYEAVDAGWYFKSDQWDTTDPDWQTNSWLPLLTAYARAKGVGIVVWIHQRDPTRPRNAPSGCPRWSGGASRASRSTS</sequence>
<dbReference type="Pfam" id="PF14508">
    <property type="entry name" value="GH97_N"/>
    <property type="match status" value="1"/>
</dbReference>
<name>A0ABQ3CK57_9ACTN</name>
<evidence type="ECO:0000256" key="1">
    <source>
        <dbReference type="SAM" id="MobiDB-lite"/>
    </source>
</evidence>
<dbReference type="EMBL" id="BMVN01000005">
    <property type="protein sequence ID" value="GHA16597.1"/>
    <property type="molecule type" value="Genomic_DNA"/>
</dbReference>
<accession>A0ABQ3CK57</accession>
<dbReference type="PANTHER" id="PTHR35803:SF2">
    <property type="entry name" value="RETAINING ALPHA-GALACTOSIDASE"/>
    <property type="match status" value="1"/>
</dbReference>
<dbReference type="Gene3D" id="3.20.20.70">
    <property type="entry name" value="Aldolase class I"/>
    <property type="match status" value="1"/>
</dbReference>
<evidence type="ECO:0000259" key="4">
    <source>
        <dbReference type="Pfam" id="PF14508"/>
    </source>
</evidence>
<feature type="chain" id="PRO_5045708968" evidence="2">
    <location>
        <begin position="29"/>
        <end position="406"/>
    </location>
</feature>
<evidence type="ECO:0000259" key="3">
    <source>
        <dbReference type="Pfam" id="PF10566"/>
    </source>
</evidence>
<dbReference type="InterPro" id="IPR014718">
    <property type="entry name" value="GH-type_carb-bd"/>
</dbReference>
<dbReference type="PANTHER" id="PTHR35803">
    <property type="entry name" value="GLUCAN 1,4-ALPHA-GLUCOSIDASE SUSB-RELATED"/>
    <property type="match status" value="1"/>
</dbReference>
<feature type="domain" description="Glycosyl-hydrolase 97 catalytic" evidence="3">
    <location>
        <begin position="308"/>
        <end position="380"/>
    </location>
</feature>
<dbReference type="InterPro" id="IPR013785">
    <property type="entry name" value="Aldolase_TIM"/>
</dbReference>
<dbReference type="Gene3D" id="2.70.98.10">
    <property type="match status" value="1"/>
</dbReference>
<dbReference type="Proteomes" id="UP000653644">
    <property type="component" value="Unassembled WGS sequence"/>
</dbReference>
<proteinExistence type="predicted"/>
<evidence type="ECO:0000313" key="6">
    <source>
        <dbReference type="Proteomes" id="UP000653644"/>
    </source>
</evidence>
<reference evidence="6" key="1">
    <citation type="journal article" date="2019" name="Int. J. Syst. Evol. Microbiol.">
        <title>The Global Catalogue of Microorganisms (GCM) 10K type strain sequencing project: providing services to taxonomists for standard genome sequencing and annotation.</title>
        <authorList>
            <consortium name="The Broad Institute Genomics Platform"/>
            <consortium name="The Broad Institute Genome Sequencing Center for Infectious Disease"/>
            <person name="Wu L."/>
            <person name="Ma J."/>
        </authorList>
    </citation>
    <scope>NUCLEOTIDE SEQUENCE [LARGE SCALE GENOMIC DNA]</scope>
    <source>
        <strain evidence="6">JCM 4733</strain>
    </source>
</reference>
<feature type="compositionally biased region" description="Low complexity" evidence="1">
    <location>
        <begin position="395"/>
        <end position="406"/>
    </location>
</feature>
<comment type="caution">
    <text evidence="5">The sequence shown here is derived from an EMBL/GenBank/DDBJ whole genome shotgun (WGS) entry which is preliminary data.</text>
</comment>
<keyword evidence="2" id="KW-0732">Signal</keyword>
<protein>
    <submittedName>
        <fullName evidence="5">Uncharacterized protein</fullName>
    </submittedName>
</protein>
<evidence type="ECO:0000256" key="2">
    <source>
        <dbReference type="SAM" id="SignalP"/>
    </source>
</evidence>
<feature type="domain" description="Glycosyl-hydrolase 97 N-terminal" evidence="4">
    <location>
        <begin position="57"/>
        <end position="283"/>
    </location>
</feature>
<feature type="signal peptide" evidence="2">
    <location>
        <begin position="1"/>
        <end position="28"/>
    </location>
</feature>
<organism evidence="5 6">
    <name type="scientific">Streptomyces canarius</name>
    <dbReference type="NCBI Taxonomy" id="285453"/>
    <lineage>
        <taxon>Bacteria</taxon>
        <taxon>Bacillati</taxon>
        <taxon>Actinomycetota</taxon>
        <taxon>Actinomycetes</taxon>
        <taxon>Kitasatosporales</taxon>
        <taxon>Streptomycetaceae</taxon>
        <taxon>Streptomyces</taxon>
    </lineage>
</organism>
<keyword evidence="6" id="KW-1185">Reference proteome</keyword>
<gene>
    <name evidence="5" type="ORF">GCM10010345_21860</name>
</gene>
<dbReference type="InterPro" id="IPR029486">
    <property type="entry name" value="GH97_N"/>
</dbReference>
<dbReference type="InterPro" id="IPR019563">
    <property type="entry name" value="GH97_catalytic"/>
</dbReference>